<dbReference type="EMBL" id="CP001874">
    <property type="protein sequence ID" value="ADG88485.1"/>
    <property type="molecule type" value="Genomic_DNA"/>
</dbReference>
<comment type="subcellular location">
    <subcellularLocation>
        <location evidence="1">Membrane</location>
        <topology evidence="1">Multi-pass membrane protein</topology>
    </subcellularLocation>
</comment>
<keyword evidence="7" id="KW-1185">Reference proteome</keyword>
<keyword evidence="2 5" id="KW-0812">Transmembrane</keyword>
<dbReference type="GO" id="GO:0005886">
    <property type="term" value="C:plasma membrane"/>
    <property type="evidence" value="ECO:0007669"/>
    <property type="project" value="TreeGrafter"/>
</dbReference>
<dbReference type="InterPro" id="IPR000537">
    <property type="entry name" value="UbiA_prenyltransferase"/>
</dbReference>
<dbReference type="InterPro" id="IPR039653">
    <property type="entry name" value="Prenyltransferase"/>
</dbReference>
<feature type="transmembrane region" description="Helical" evidence="5">
    <location>
        <begin position="250"/>
        <end position="267"/>
    </location>
</feature>
<evidence type="ECO:0000256" key="1">
    <source>
        <dbReference type="ARBA" id="ARBA00004141"/>
    </source>
</evidence>
<keyword evidence="4 5" id="KW-0472">Membrane</keyword>
<keyword evidence="6" id="KW-0808">Transferase</keyword>
<evidence type="ECO:0000313" key="7">
    <source>
        <dbReference type="Proteomes" id="UP000006640"/>
    </source>
</evidence>
<evidence type="ECO:0000256" key="2">
    <source>
        <dbReference type="ARBA" id="ARBA00022692"/>
    </source>
</evidence>
<feature type="transmembrane region" description="Helical" evidence="5">
    <location>
        <begin position="178"/>
        <end position="194"/>
    </location>
</feature>
<feature type="transmembrane region" description="Helical" evidence="5">
    <location>
        <begin position="101"/>
        <end position="122"/>
    </location>
</feature>
<evidence type="ECO:0000313" key="6">
    <source>
        <dbReference type="EMBL" id="ADG88485.1"/>
    </source>
</evidence>
<feature type="transmembrane region" description="Helical" evidence="5">
    <location>
        <begin position="288"/>
        <end position="306"/>
    </location>
</feature>
<name>D6YBC5_THEBD</name>
<feature type="transmembrane region" description="Helical" evidence="5">
    <location>
        <begin position="218"/>
        <end position="238"/>
    </location>
</feature>
<organism evidence="6 7">
    <name type="scientific">Thermobispora bispora (strain ATCC 19993 / DSM 43833 / CBS 139.67 / JCM 10125 / KCTC 9307 / NBRC 14880 / R51)</name>
    <dbReference type="NCBI Taxonomy" id="469371"/>
    <lineage>
        <taxon>Bacteria</taxon>
        <taxon>Bacillati</taxon>
        <taxon>Actinomycetota</taxon>
        <taxon>Actinomycetes</taxon>
        <taxon>Streptosporangiales</taxon>
        <taxon>Streptosporangiaceae</taxon>
        <taxon>Thermobispora</taxon>
    </lineage>
</organism>
<dbReference type="STRING" id="469371.Tbis_1773"/>
<dbReference type="RefSeq" id="WP_013132018.1">
    <property type="nucleotide sequence ID" value="NC_014165.1"/>
</dbReference>
<dbReference type="GO" id="GO:0016765">
    <property type="term" value="F:transferase activity, transferring alkyl or aryl (other than methyl) groups"/>
    <property type="evidence" value="ECO:0007669"/>
    <property type="project" value="InterPro"/>
</dbReference>
<dbReference type="Proteomes" id="UP000006640">
    <property type="component" value="Chromosome"/>
</dbReference>
<dbReference type="PANTHER" id="PTHR11048">
    <property type="entry name" value="PRENYLTRANSFERASES"/>
    <property type="match status" value="1"/>
</dbReference>
<gene>
    <name evidence="6" type="ordered locus">Tbis_1773</name>
</gene>
<dbReference type="PANTHER" id="PTHR11048:SF5">
    <property type="entry name" value="DECAPRENYL-PHOSPHATE PHOSPHORIBOSYLTRANSFERASE"/>
    <property type="match status" value="1"/>
</dbReference>
<accession>D6YBC5</accession>
<dbReference type="GO" id="GO:0009247">
    <property type="term" value="P:glycolipid biosynthetic process"/>
    <property type="evidence" value="ECO:0007669"/>
    <property type="project" value="TreeGrafter"/>
</dbReference>
<dbReference type="eggNOG" id="COG0382">
    <property type="taxonomic scope" value="Bacteria"/>
</dbReference>
<evidence type="ECO:0000256" key="5">
    <source>
        <dbReference type="SAM" id="Phobius"/>
    </source>
</evidence>
<dbReference type="OrthoDB" id="9803632at2"/>
<reference evidence="6 7" key="1">
    <citation type="submission" date="2010-01" db="EMBL/GenBank/DDBJ databases">
        <title>The complete genome of Thermobispora bispora DSM 43833.</title>
        <authorList>
            <consortium name="US DOE Joint Genome Institute (JGI-PGF)"/>
            <person name="Lucas S."/>
            <person name="Copeland A."/>
            <person name="Lapidus A."/>
            <person name="Glavina del Rio T."/>
            <person name="Dalin E."/>
            <person name="Tice H."/>
            <person name="Bruce D."/>
            <person name="Goodwin L."/>
            <person name="Pitluck S."/>
            <person name="Kyrpides N."/>
            <person name="Mavromatis K."/>
            <person name="Ivanova N."/>
            <person name="Mikhailova N."/>
            <person name="Chertkov O."/>
            <person name="Brettin T."/>
            <person name="Detter J.C."/>
            <person name="Han C."/>
            <person name="Larimer F."/>
            <person name="Land M."/>
            <person name="Hauser L."/>
            <person name="Markowitz V."/>
            <person name="Cheng J.-F."/>
            <person name="Hugenholtz P."/>
            <person name="Woyke T."/>
            <person name="Wu D."/>
            <person name="Jando M."/>
            <person name="Schneider S."/>
            <person name="Klenk H.-P."/>
            <person name="Eisen J.A."/>
        </authorList>
    </citation>
    <scope>NUCLEOTIDE SEQUENCE [LARGE SCALE GENOMIC DNA]</scope>
    <source>
        <strain evidence="7">ATCC 19993 / DSM 43833 / CBS 139.67 / JCM 10125 / KCTC 9307 / NBRC 14880 / R51</strain>
    </source>
</reference>
<protein>
    <submittedName>
        <fullName evidence="6">UbiA prenyltransferase</fullName>
    </submittedName>
</protein>
<dbReference type="KEGG" id="tbi:Tbis_1773"/>
<evidence type="ECO:0000256" key="3">
    <source>
        <dbReference type="ARBA" id="ARBA00022989"/>
    </source>
</evidence>
<evidence type="ECO:0000256" key="4">
    <source>
        <dbReference type="ARBA" id="ARBA00023136"/>
    </source>
</evidence>
<dbReference type="CDD" id="cd13963">
    <property type="entry name" value="PT_UbiA_2"/>
    <property type="match status" value="1"/>
</dbReference>
<sequence length="312" mass="32839">MSGTSLDLPAAARPVPGQRGSPRDLLALLRPHQWVKSLLVVPLALVDPAAWSPPALGRLAAAVAVFILASSVVYVGNDIADRERDRRHPVKRHRPIAAGRVSVRAAVAVGVGLLAVLAVTVAVVSPRLAWPVGGYLLLNVLYSAWLKHVPLVDLFVVVLGFEARIVAGFLAVEAVPSPWLLLCVFFLCLTLILGKRRRELDEAGAAHRPSLAGYSPGLVDQMITVCAGLTAVVFLLFLSQDTAAVSPRGAALLSLAPLGVFGLFRYMQLLAVRGVGGDPARALLRDRVIVVTAVLAAGLAAVLAGLDLLSGW</sequence>
<proteinExistence type="predicted"/>
<dbReference type="Gene3D" id="1.10.357.140">
    <property type="entry name" value="UbiA prenyltransferase"/>
    <property type="match status" value="1"/>
</dbReference>
<dbReference type="Pfam" id="PF01040">
    <property type="entry name" value="UbiA"/>
    <property type="match status" value="1"/>
</dbReference>
<dbReference type="AlphaFoldDB" id="D6YBC5"/>
<dbReference type="InterPro" id="IPR044878">
    <property type="entry name" value="UbiA_sf"/>
</dbReference>
<keyword evidence="3 5" id="KW-1133">Transmembrane helix</keyword>
<feature type="transmembrane region" description="Helical" evidence="5">
    <location>
        <begin position="59"/>
        <end position="80"/>
    </location>
</feature>
<dbReference type="HOGENOM" id="CLU_029423_0_1_11"/>